<evidence type="ECO:0000256" key="1">
    <source>
        <dbReference type="SAM" id="SignalP"/>
    </source>
</evidence>
<accession>A0ABQ1IBB0</accession>
<sequence length="164" mass="17964">MYRLMLLIALLSAPSVYAERALIIGGGAGYGTQGYHVGLNWLYPWRPLGAGQLVYGVGSEIAHWQYGADDLIQISLFPMVQYSVNPLTDFQPFVFAAVGPAWISDIRLGPRDLASEYQFSSRAGIGLAKGRHSLAAEARHLSNGGIKQPNEGINSWNLSYGYRF</sequence>
<dbReference type="Pfam" id="PF09411">
    <property type="entry name" value="PagL"/>
    <property type="match status" value="1"/>
</dbReference>
<keyword evidence="1" id="KW-0732">Signal</keyword>
<gene>
    <name evidence="2" type="primary">pagL</name>
    <name evidence="2" type="ORF">GCM10011502_02680</name>
</gene>
<dbReference type="InterPro" id="IPR011250">
    <property type="entry name" value="OMP/PagP_B-barrel"/>
</dbReference>
<keyword evidence="3" id="KW-1185">Reference proteome</keyword>
<evidence type="ECO:0000313" key="2">
    <source>
        <dbReference type="EMBL" id="GGB33119.1"/>
    </source>
</evidence>
<dbReference type="InterPro" id="IPR018550">
    <property type="entry name" value="Lipid-A_deacylase-rel"/>
</dbReference>
<dbReference type="RefSeq" id="WP_188628294.1">
    <property type="nucleotide sequence ID" value="NZ_BMKE01000002.1"/>
</dbReference>
<feature type="signal peptide" evidence="1">
    <location>
        <begin position="1"/>
        <end position="18"/>
    </location>
</feature>
<dbReference type="EMBL" id="BMKE01000002">
    <property type="protein sequence ID" value="GGB33119.1"/>
    <property type="molecule type" value="Genomic_DNA"/>
</dbReference>
<organism evidence="2 3">
    <name type="scientific">Oceanisphaera marina</name>
    <dbReference type="NCBI Taxonomy" id="2017550"/>
    <lineage>
        <taxon>Bacteria</taxon>
        <taxon>Pseudomonadati</taxon>
        <taxon>Pseudomonadota</taxon>
        <taxon>Gammaproteobacteria</taxon>
        <taxon>Aeromonadales</taxon>
        <taxon>Aeromonadaceae</taxon>
        <taxon>Oceanisphaera</taxon>
    </lineage>
</organism>
<dbReference type="SUPFAM" id="SSF56925">
    <property type="entry name" value="OMPA-like"/>
    <property type="match status" value="1"/>
</dbReference>
<dbReference type="Gene3D" id="2.40.160.20">
    <property type="match status" value="1"/>
</dbReference>
<evidence type="ECO:0000313" key="3">
    <source>
        <dbReference type="Proteomes" id="UP000646152"/>
    </source>
</evidence>
<comment type="caution">
    <text evidence="2">The sequence shown here is derived from an EMBL/GenBank/DDBJ whole genome shotgun (WGS) entry which is preliminary data.</text>
</comment>
<protein>
    <submittedName>
        <fullName evidence="2">Lipid A deacylase PagL</fullName>
    </submittedName>
</protein>
<feature type="chain" id="PRO_5045197810" evidence="1">
    <location>
        <begin position="19"/>
        <end position="164"/>
    </location>
</feature>
<dbReference type="Proteomes" id="UP000646152">
    <property type="component" value="Unassembled WGS sequence"/>
</dbReference>
<reference evidence="3" key="1">
    <citation type="journal article" date="2019" name="Int. J. Syst. Evol. Microbiol.">
        <title>The Global Catalogue of Microorganisms (GCM) 10K type strain sequencing project: providing services to taxonomists for standard genome sequencing and annotation.</title>
        <authorList>
            <consortium name="The Broad Institute Genomics Platform"/>
            <consortium name="The Broad Institute Genome Sequencing Center for Infectious Disease"/>
            <person name="Wu L."/>
            <person name="Ma J."/>
        </authorList>
    </citation>
    <scope>NUCLEOTIDE SEQUENCE [LARGE SCALE GENOMIC DNA]</scope>
    <source>
        <strain evidence="3">CGMCC 1.15923</strain>
    </source>
</reference>
<proteinExistence type="predicted"/>
<name>A0ABQ1IBB0_9GAMM</name>